<organism evidence="1 2">
    <name type="scientific">Raoultella planticola</name>
    <name type="common">Klebsiella planticola</name>
    <dbReference type="NCBI Taxonomy" id="575"/>
    <lineage>
        <taxon>Bacteria</taxon>
        <taxon>Pseudomonadati</taxon>
        <taxon>Pseudomonadota</taxon>
        <taxon>Gammaproteobacteria</taxon>
        <taxon>Enterobacterales</taxon>
        <taxon>Enterobacteriaceae</taxon>
        <taxon>Klebsiella/Raoultella group</taxon>
        <taxon>Raoultella</taxon>
    </lineage>
</organism>
<protein>
    <submittedName>
        <fullName evidence="1">Uncharacterized protein</fullName>
    </submittedName>
</protein>
<dbReference type="EMBL" id="FLAC01000027">
    <property type="protein sequence ID" value="SAQ10038.1"/>
    <property type="molecule type" value="Genomic_DNA"/>
</dbReference>
<comment type="caution">
    <text evidence="1">The sequence shown here is derived from an EMBL/GenBank/DDBJ whole genome shotgun (WGS) entry which is preliminary data.</text>
</comment>
<name>A0A8G2A763_RAOPL</name>
<dbReference type="Proteomes" id="UP000078124">
    <property type="component" value="Unassembled WGS sequence"/>
</dbReference>
<dbReference type="AlphaFoldDB" id="A0A8G2A763"/>
<proteinExistence type="predicted"/>
<sequence length="71" mass="8180">MAVSAKNMTLQEISITSERLHHMIQTVAENYYQLEDGQRFSLINLAYDISADIETWMNAEEERDGGTTKRN</sequence>
<evidence type="ECO:0000313" key="2">
    <source>
        <dbReference type="Proteomes" id="UP000078124"/>
    </source>
</evidence>
<evidence type="ECO:0000313" key="1">
    <source>
        <dbReference type="EMBL" id="SAQ10038.1"/>
    </source>
</evidence>
<accession>A0A8G2A763</accession>
<dbReference type="RefSeq" id="WP_258173707.1">
    <property type="nucleotide sequence ID" value="NZ_FLAC01000027.1"/>
</dbReference>
<reference evidence="1 2" key="1">
    <citation type="submission" date="2016-05" db="EMBL/GenBank/DDBJ databases">
        <authorList>
            <consortium name="Pathogen Informatics"/>
        </authorList>
    </citation>
    <scope>NUCLEOTIDE SEQUENCE [LARGE SCALE GENOMIC DNA]</scope>
    <source>
        <strain evidence="1 2">2880STDY5682802</strain>
    </source>
</reference>
<gene>
    <name evidence="1" type="ORF">SAMEA2273876_04961</name>
</gene>